<dbReference type="Proteomes" id="UP000199040">
    <property type="component" value="Unassembled WGS sequence"/>
</dbReference>
<feature type="region of interest" description="Disordered" evidence="1">
    <location>
        <begin position="146"/>
        <end position="167"/>
    </location>
</feature>
<dbReference type="EMBL" id="FOPY01000003">
    <property type="protein sequence ID" value="SFH35023.1"/>
    <property type="molecule type" value="Genomic_DNA"/>
</dbReference>
<accession>A0A1I2ZB03</accession>
<evidence type="ECO:0000313" key="3">
    <source>
        <dbReference type="Proteomes" id="UP000199040"/>
    </source>
</evidence>
<dbReference type="RefSeq" id="WP_092843742.1">
    <property type="nucleotide sequence ID" value="NZ_FOPY01000003.1"/>
</dbReference>
<gene>
    <name evidence="2" type="ORF">SAMN04487959_10310</name>
</gene>
<sequence length="167" mass="18169">MDEGSQRSAGLAPQGMSQEAISEEFGLAPETIRTWITHWQQQNAHCRQWLDGLTPRVARCLLANGLETRDAIADADRRGLLGPGKIPGIGKQAHAEIAVWLGNASPTPRDNRAKRIAVTLAPETQAALKRLMRQNESPQAAINRVIVESEQQATPPGNGCKRSHTPD</sequence>
<reference evidence="2 3" key="1">
    <citation type="submission" date="2016-10" db="EMBL/GenBank/DDBJ databases">
        <authorList>
            <person name="de Groot N.N."/>
        </authorList>
    </citation>
    <scope>NUCLEOTIDE SEQUENCE [LARGE SCALE GENOMIC DNA]</scope>
    <source>
        <strain evidence="2 3">CGMCC 1.6848</strain>
    </source>
</reference>
<organism evidence="2 3">
    <name type="scientific">Modicisalibacter xianhensis</name>
    <dbReference type="NCBI Taxonomy" id="442341"/>
    <lineage>
        <taxon>Bacteria</taxon>
        <taxon>Pseudomonadati</taxon>
        <taxon>Pseudomonadota</taxon>
        <taxon>Gammaproteobacteria</taxon>
        <taxon>Oceanospirillales</taxon>
        <taxon>Halomonadaceae</taxon>
        <taxon>Modicisalibacter</taxon>
    </lineage>
</organism>
<dbReference type="AlphaFoldDB" id="A0A1I2ZB03"/>
<evidence type="ECO:0000313" key="2">
    <source>
        <dbReference type="EMBL" id="SFH35023.1"/>
    </source>
</evidence>
<proteinExistence type="predicted"/>
<protein>
    <submittedName>
        <fullName evidence="2">Uncharacterized protein</fullName>
    </submittedName>
</protein>
<name>A0A1I2ZB03_9GAMM</name>
<keyword evidence="3" id="KW-1185">Reference proteome</keyword>
<evidence type="ECO:0000256" key="1">
    <source>
        <dbReference type="SAM" id="MobiDB-lite"/>
    </source>
</evidence>